<dbReference type="Proteomes" id="UP000009005">
    <property type="component" value="Chromosome"/>
</dbReference>
<evidence type="ECO:0000313" key="2">
    <source>
        <dbReference type="Proteomes" id="UP000009005"/>
    </source>
</evidence>
<keyword evidence="2" id="KW-1185">Reference proteome</keyword>
<name>I6YL16_MYCWM</name>
<dbReference type="OrthoDB" id="402795at2"/>
<dbReference type="PATRIC" id="fig|1197325.3.peg.142"/>
<gene>
    <name evidence="1" type="ordered locus">WEN_00645</name>
</gene>
<dbReference type="AlphaFoldDB" id="I6YL16"/>
<dbReference type="RefSeq" id="WP_014849644.1">
    <property type="nucleotide sequence ID" value="NC_018149.1"/>
</dbReference>
<evidence type="ECO:0000313" key="1">
    <source>
        <dbReference type="EMBL" id="AFN64934.1"/>
    </source>
</evidence>
<dbReference type="STRING" id="1197325.WEN_00645"/>
<proteinExistence type="predicted"/>
<organism evidence="1 2">
    <name type="scientific">Mycoplasma wenyonii (strain Massachusetts)</name>
    <name type="common">Eperythrozoon wenyonii</name>
    <dbReference type="NCBI Taxonomy" id="1197325"/>
    <lineage>
        <taxon>Bacteria</taxon>
        <taxon>Bacillati</taxon>
        <taxon>Mycoplasmatota</taxon>
        <taxon>Mollicutes</taxon>
        <taxon>Mycoplasmataceae</taxon>
        <taxon>Mycoplasma</taxon>
    </lineage>
</organism>
<sequence length="215" mass="24793">MSLLARTTQIFSVFGVGATIPFTTPFTKNRALKNLEKDIRVINEPVQEQEVSDPRLEEQKDLQQKEVLQEVKKILEKGGGKEDLRCFWMPKQNQRIGLEFLMCAYMGELNAPILFHYDVRKSLGNSRQVRRIESITFSNSPTKMKFKNGELVDVPRTARLYLTTQLLKKHSILIPESNCKIEKSSKNYQLICSDKNLGEVELDKLHQNNHTVLTK</sequence>
<reference evidence="1 2" key="1">
    <citation type="journal article" date="2012" name="J. Bacteriol.">
        <title>Complete genome sequence of Mycoplasma wenyonii strain Massachusetts.</title>
        <authorList>
            <person name="Dos Santos A.P."/>
            <person name="Guimaraes A.M."/>
            <person name="do Nascimento N.C."/>
            <person name="Sanmiguel P.J."/>
            <person name="Messick J.B."/>
        </authorList>
    </citation>
    <scope>NUCLEOTIDE SEQUENCE [LARGE SCALE GENOMIC DNA]</scope>
    <source>
        <strain evidence="1 2">Massachusetts</strain>
    </source>
</reference>
<dbReference type="HOGENOM" id="CLU_106274_1_0_14"/>
<protein>
    <submittedName>
        <fullName evidence="1">Uncharacterized protein</fullName>
    </submittedName>
</protein>
<accession>I6YL16</accession>
<dbReference type="EMBL" id="CP003703">
    <property type="protein sequence ID" value="AFN64934.1"/>
    <property type="molecule type" value="Genomic_DNA"/>
</dbReference>
<dbReference type="KEGG" id="mwe:WEN_00645"/>